<dbReference type="InterPro" id="IPR008756">
    <property type="entry name" value="Peptidase_M56"/>
</dbReference>
<dbReference type="PANTHER" id="PTHR34978:SF3">
    <property type="entry name" value="SLR0241 PROTEIN"/>
    <property type="match status" value="1"/>
</dbReference>
<dbReference type="AlphaFoldDB" id="A0A7X3D0E1"/>
<dbReference type="OrthoDB" id="1522859at2"/>
<feature type="domain" description="Peptidase M56" evidence="2">
    <location>
        <begin position="147"/>
        <end position="259"/>
    </location>
</feature>
<dbReference type="EMBL" id="RCNR01000001">
    <property type="protein sequence ID" value="MUH34368.1"/>
    <property type="molecule type" value="Genomic_DNA"/>
</dbReference>
<feature type="transmembrane region" description="Helical" evidence="1">
    <location>
        <begin position="129"/>
        <end position="148"/>
    </location>
</feature>
<keyword evidence="4" id="KW-1185">Reference proteome</keyword>
<gene>
    <name evidence="3" type="ORF">D9O36_00795</name>
</gene>
<keyword evidence="1" id="KW-1133">Transmembrane helix</keyword>
<keyword evidence="1" id="KW-0812">Transmembrane</keyword>
<dbReference type="Proteomes" id="UP000540519">
    <property type="component" value="Unassembled WGS sequence"/>
</dbReference>
<feature type="transmembrane region" description="Helical" evidence="1">
    <location>
        <begin position="179"/>
        <end position="198"/>
    </location>
</feature>
<protein>
    <submittedName>
        <fullName evidence="3">M56 family metallopeptidase</fullName>
    </submittedName>
</protein>
<accession>A0A7X3D0E1</accession>
<evidence type="ECO:0000313" key="3">
    <source>
        <dbReference type="EMBL" id="MUH34368.1"/>
    </source>
</evidence>
<dbReference type="PANTHER" id="PTHR34978">
    <property type="entry name" value="POSSIBLE SENSOR-TRANSDUCER PROTEIN BLAR"/>
    <property type="match status" value="1"/>
</dbReference>
<sequence length="603" mass="68970">MVLFLLKSTACLALFMAFYKLALENERMHGFKRLYLIMALLLSVIIPSITFVDYVEAASLANHPNDFEAPLTNLVAPSAIEESVTLNTTTFLLSIYFIGVVLFSYRFSKNLGRIFINIRNNPKLRMQSFINVLLQDVTVPHTFFNYIFLNKKEFEAREIPEEVLLHEATHAKQKHSLDILFIEVLQIIFWFNPLIYIIKSWIKLNHEFLADQAVLNQGTATPKYQNILLAFASSTNLEDNQSSLANAINYSSIKKRFTVMKKRTSKQSVVLRSVAVLPLITMLLFGFSEQITLPKEPSAIQTFQNEATEVDVDHFNLLAKKYNTIPKEQRHISLEDLKILEHIYGKMSLQQRNNAQPFPECADSKTHKTGACTEEITEYNALAKKYNKMLAKGKNIRILKTEVDRMAYLYAQMNAKQRVSAQRFPALPEPPTAPTPPEEAINVEKFVEYAVEIQENAIEEIVAHQELYDEVHVVEYIDNPHKEDTFVRKNFIVHPSSPSEPPAPHQSKTSIKINNIQKTVPPPFPPYKIPEPREQYSKELLTAFDAFSKEAEANVQAIAHYNKTKEGKASDLWISYKKAMLAYNEYVSLAVEEGLLARSTEKK</sequence>
<dbReference type="CDD" id="cd07341">
    <property type="entry name" value="M56_BlaR1_MecR1_like"/>
    <property type="match status" value="1"/>
</dbReference>
<evidence type="ECO:0000313" key="4">
    <source>
        <dbReference type="Proteomes" id="UP000540519"/>
    </source>
</evidence>
<dbReference type="InterPro" id="IPR052173">
    <property type="entry name" value="Beta-lactam_resp_regulator"/>
</dbReference>
<name>A0A7X3D0E1_9FLAO</name>
<dbReference type="RefSeq" id="WP_155598451.1">
    <property type="nucleotide sequence ID" value="NZ_RCNR01000001.1"/>
</dbReference>
<feature type="transmembrane region" description="Helical" evidence="1">
    <location>
        <begin position="269"/>
        <end position="287"/>
    </location>
</feature>
<feature type="transmembrane region" description="Helical" evidence="1">
    <location>
        <begin position="34"/>
        <end position="55"/>
    </location>
</feature>
<keyword evidence="1" id="KW-0472">Membrane</keyword>
<evidence type="ECO:0000256" key="1">
    <source>
        <dbReference type="SAM" id="Phobius"/>
    </source>
</evidence>
<comment type="caution">
    <text evidence="3">The sequence shown here is derived from an EMBL/GenBank/DDBJ whole genome shotgun (WGS) entry which is preliminary data.</text>
</comment>
<evidence type="ECO:0000259" key="2">
    <source>
        <dbReference type="Pfam" id="PF05569"/>
    </source>
</evidence>
<feature type="transmembrane region" description="Helical" evidence="1">
    <location>
        <begin position="91"/>
        <end position="108"/>
    </location>
</feature>
<reference evidence="3 4" key="1">
    <citation type="journal article" date="2019" name="Mar. Drugs">
        <title>Comparative Genomics and CAZyme Genome Repertoires of Marine Zobellia amurskyensis KMM 3526(T) and Zobellia laminariae KMM 3676(T).</title>
        <authorList>
            <person name="Chernysheva N."/>
            <person name="Bystritskaya E."/>
            <person name="Stenkova A."/>
            <person name="Golovkin I."/>
            <person name="Nedashkovskaya O."/>
            <person name="Isaeva M."/>
        </authorList>
    </citation>
    <scope>NUCLEOTIDE SEQUENCE [LARGE SCALE GENOMIC DNA]</scope>
    <source>
        <strain evidence="3 4">KMM 3526</strain>
    </source>
</reference>
<proteinExistence type="predicted"/>
<feature type="transmembrane region" description="Helical" evidence="1">
    <location>
        <begin position="6"/>
        <end position="22"/>
    </location>
</feature>
<dbReference type="Pfam" id="PF05569">
    <property type="entry name" value="Peptidase_M56"/>
    <property type="match status" value="1"/>
</dbReference>
<organism evidence="3 4">
    <name type="scientific">Zobellia amurskyensis</name>
    <dbReference type="NCBI Taxonomy" id="248905"/>
    <lineage>
        <taxon>Bacteria</taxon>
        <taxon>Pseudomonadati</taxon>
        <taxon>Bacteroidota</taxon>
        <taxon>Flavobacteriia</taxon>
        <taxon>Flavobacteriales</taxon>
        <taxon>Flavobacteriaceae</taxon>
        <taxon>Zobellia</taxon>
    </lineage>
</organism>